<dbReference type="OrthoDB" id="8858565at2"/>
<dbReference type="Proteomes" id="UP000199612">
    <property type="component" value="Unassembled WGS sequence"/>
</dbReference>
<accession>A0A1I1J7U4</accession>
<keyword evidence="3" id="KW-1185">Reference proteome</keyword>
<evidence type="ECO:0000313" key="2">
    <source>
        <dbReference type="EMBL" id="SFC42013.1"/>
    </source>
</evidence>
<dbReference type="AlphaFoldDB" id="A0A1I1J7U4"/>
<gene>
    <name evidence="2" type="ORF">SAMN04488102_106106</name>
</gene>
<evidence type="ECO:0000256" key="1">
    <source>
        <dbReference type="SAM" id="MobiDB-lite"/>
    </source>
</evidence>
<name>A0A1I1J7U4_9LACT</name>
<evidence type="ECO:0000313" key="3">
    <source>
        <dbReference type="Proteomes" id="UP000199612"/>
    </source>
</evidence>
<proteinExistence type="predicted"/>
<feature type="region of interest" description="Disordered" evidence="1">
    <location>
        <begin position="48"/>
        <end position="81"/>
    </location>
</feature>
<dbReference type="Pfam" id="PF09954">
    <property type="entry name" value="DUF2188"/>
    <property type="match status" value="1"/>
</dbReference>
<organism evidence="2 3">
    <name type="scientific">Alkalibacterium subtropicum</name>
    <dbReference type="NCBI Taxonomy" id="753702"/>
    <lineage>
        <taxon>Bacteria</taxon>
        <taxon>Bacillati</taxon>
        <taxon>Bacillota</taxon>
        <taxon>Bacilli</taxon>
        <taxon>Lactobacillales</taxon>
        <taxon>Carnobacteriaceae</taxon>
        <taxon>Alkalibacterium</taxon>
    </lineage>
</organism>
<reference evidence="3" key="1">
    <citation type="submission" date="2016-10" db="EMBL/GenBank/DDBJ databases">
        <authorList>
            <person name="Varghese N."/>
            <person name="Submissions S."/>
        </authorList>
    </citation>
    <scope>NUCLEOTIDE SEQUENCE [LARGE SCALE GENOMIC DNA]</scope>
    <source>
        <strain evidence="3">DSM 23664</strain>
    </source>
</reference>
<sequence>MPWNLDDYPASMKNLDQVVRKKAIDIANALVEEGYDDDRAIPIATSQAKDWAADASEEELKSYKQAERPSKDDEHDSSANADLLDNDVLVYFEEDEWKVRTKEAKRADSTFEKKTDAVDRAKEIADNKDTNVIRFTKDGERQD</sequence>
<dbReference type="STRING" id="753702.SAMN04488102_106106"/>
<dbReference type="InterPro" id="IPR018691">
    <property type="entry name" value="DUF2188"/>
</dbReference>
<dbReference type="RefSeq" id="WP_091530159.1">
    <property type="nucleotide sequence ID" value="NZ_FOLT01000006.1"/>
</dbReference>
<dbReference type="EMBL" id="FOLT01000006">
    <property type="protein sequence ID" value="SFC42013.1"/>
    <property type="molecule type" value="Genomic_DNA"/>
</dbReference>
<protein>
    <submittedName>
        <fullName evidence="2">Uncharacterized protein YdaT</fullName>
    </submittedName>
</protein>
<feature type="compositionally biased region" description="Basic and acidic residues" evidence="1">
    <location>
        <begin position="58"/>
        <end position="77"/>
    </location>
</feature>